<sequence length="511" mass="58796">MYSNDTTQELTEIISCQKKKISKLNKKIEEFDAVVSERDSLKKLCTKFEQNKEDNHNSQKKLLNELLATCDKQTEKLKRVADMEYKWEHKFGELEDANNCLNRQLKTARCNENKLQSQLTETEMTLKCVQKELCTTKVCHTKLLTPKGTVNFILQTISELEEKDLMVNKLKTNLKCNEQELCKVRKQLEECKNERSKLIETNGMLNMDLQCTKKSLCDTKLSIMRLEERCRQEREHLSNELKISCKKFNDLELQYDEATCKLSEERCKSKKLALKLIEVNKVTIKKYLEMKNKIQKLQEEICAKNNELSCLKDKNTQLQQENECKCTEISTLKNKLYERECQLKQMCLLSEKIEQIKCNVEACCCPKKCGTNPCCPKKKSETPTCGCPVKKCETEPCCPTKKCETNPCPPKKCETNPCCPKKPETNPCSPTKKPETNSCCPTKKPETSPCCKPANSITDMKFTCGLSSNTEAVIQKYTKKLCGVSNDVYKMELKKLKCDLDDLQQSIGYVS</sequence>
<keyword evidence="1" id="KW-0175">Coiled coil</keyword>
<keyword evidence="3" id="KW-1185">Reference proteome</keyword>
<evidence type="ECO:0000313" key="2">
    <source>
        <dbReference type="EMBL" id="KAF0760976.1"/>
    </source>
</evidence>
<evidence type="ECO:0000256" key="1">
    <source>
        <dbReference type="SAM" id="Coils"/>
    </source>
</evidence>
<proteinExistence type="predicted"/>
<organism evidence="2 3">
    <name type="scientific">Aphis craccivora</name>
    <name type="common">Cowpea aphid</name>
    <dbReference type="NCBI Taxonomy" id="307492"/>
    <lineage>
        <taxon>Eukaryota</taxon>
        <taxon>Metazoa</taxon>
        <taxon>Ecdysozoa</taxon>
        <taxon>Arthropoda</taxon>
        <taxon>Hexapoda</taxon>
        <taxon>Insecta</taxon>
        <taxon>Pterygota</taxon>
        <taxon>Neoptera</taxon>
        <taxon>Paraneoptera</taxon>
        <taxon>Hemiptera</taxon>
        <taxon>Sternorrhyncha</taxon>
        <taxon>Aphidomorpha</taxon>
        <taxon>Aphidoidea</taxon>
        <taxon>Aphididae</taxon>
        <taxon>Aphidini</taxon>
        <taxon>Aphis</taxon>
        <taxon>Aphis</taxon>
    </lineage>
</organism>
<accession>A0A6G0YSY7</accession>
<name>A0A6G0YSY7_APHCR</name>
<comment type="caution">
    <text evidence="2">The sequence shown here is derived from an EMBL/GenBank/DDBJ whole genome shotgun (WGS) entry which is preliminary data.</text>
</comment>
<dbReference type="AlphaFoldDB" id="A0A6G0YSY7"/>
<reference evidence="2 3" key="1">
    <citation type="submission" date="2019-08" db="EMBL/GenBank/DDBJ databases">
        <title>Whole genome of Aphis craccivora.</title>
        <authorList>
            <person name="Voronova N.V."/>
            <person name="Shulinski R.S."/>
            <person name="Bandarenka Y.V."/>
            <person name="Zhorov D.G."/>
            <person name="Warner D."/>
        </authorList>
    </citation>
    <scope>NUCLEOTIDE SEQUENCE [LARGE SCALE GENOMIC DNA]</scope>
    <source>
        <strain evidence="2">180601</strain>
        <tissue evidence="2">Whole Body</tissue>
    </source>
</reference>
<evidence type="ECO:0000313" key="3">
    <source>
        <dbReference type="Proteomes" id="UP000478052"/>
    </source>
</evidence>
<dbReference type="EMBL" id="VUJU01002523">
    <property type="protein sequence ID" value="KAF0760976.1"/>
    <property type="molecule type" value="Genomic_DNA"/>
</dbReference>
<dbReference type="Proteomes" id="UP000478052">
    <property type="component" value="Unassembled WGS sequence"/>
</dbReference>
<feature type="coiled-coil region" evidence="1">
    <location>
        <begin position="248"/>
        <end position="300"/>
    </location>
</feature>
<protein>
    <submittedName>
        <fullName evidence="2">Keratin, type I cuticular Ha1-like</fullName>
    </submittedName>
</protein>
<gene>
    <name evidence="2" type="ORF">FWK35_00012877</name>
</gene>
<feature type="coiled-coil region" evidence="1">
    <location>
        <begin position="91"/>
        <end position="132"/>
    </location>
</feature>
<dbReference type="OrthoDB" id="6582879at2759"/>